<proteinExistence type="inferred from homology"/>
<comment type="subcellular location">
    <subcellularLocation>
        <location evidence="1">Membrane</location>
        <topology evidence="1">Multi-pass membrane protein</topology>
    </subcellularLocation>
</comment>
<dbReference type="InterPro" id="IPR052337">
    <property type="entry name" value="SAT4-like"/>
</dbReference>
<feature type="transmembrane region" description="Helical" evidence="6">
    <location>
        <begin position="240"/>
        <end position="261"/>
    </location>
</feature>
<name>A0A9P6G9A6_9PLEO</name>
<reference evidence="8" key="1">
    <citation type="journal article" date="2020" name="Mol. Plant Microbe Interact.">
        <title>Genome Sequence of the Biocontrol Agent Coniothyrium minitans strain Conio (IMI 134523).</title>
        <authorList>
            <person name="Patel D."/>
            <person name="Shittu T.A."/>
            <person name="Baroncelli R."/>
            <person name="Muthumeenakshi S."/>
            <person name="Osborne T.H."/>
            <person name="Janganan T.K."/>
            <person name="Sreenivasaprasad S."/>
        </authorList>
    </citation>
    <scope>NUCLEOTIDE SEQUENCE</scope>
    <source>
        <strain evidence="8">Conio</strain>
    </source>
</reference>
<feature type="transmembrane region" description="Helical" evidence="6">
    <location>
        <begin position="202"/>
        <end position="228"/>
    </location>
</feature>
<evidence type="ECO:0000256" key="5">
    <source>
        <dbReference type="ARBA" id="ARBA00038359"/>
    </source>
</evidence>
<dbReference type="AlphaFoldDB" id="A0A9P6G9A6"/>
<accession>A0A9P6G9A6</accession>
<dbReference type="Pfam" id="PF20684">
    <property type="entry name" value="Fung_rhodopsin"/>
    <property type="match status" value="1"/>
</dbReference>
<feature type="domain" description="Rhodopsin" evidence="7">
    <location>
        <begin position="51"/>
        <end position="302"/>
    </location>
</feature>
<sequence length="438" mass="49112">MDRILELVKDVPEVSVGDICWTIDHACRIDKLSFKVVSILLGILAISASTARMFFRYRSAQTLNLEDYFIIFATTCLVAEMGLILSYTDTIYRIDGATLNLSVLKYLTSDPELSEELFNSESSILIAYLTLGWLAIFSIKCSFLALFHKMCRNVSRKLTAYFWMAVAATGTSCIVVILQSFILCPRFGANATQCFLENQYTFSISSGVVVQSLDIVTDLMIISIPLTILKMSHLKLQDKVRIAIILCLSSICVIPSIARLAAGMHRNVFGKWQFGMAWLSFMLHCEASVAVMAGSLPALRAFYISRRSRRIETAKNEKPNEKLPDNLKGKALRVLGSMRNKEQPVLPRHEHVQPRALLRDGIRGKHKPMVWSESARSKYASLEVIEAKSHIGTMISTARSSLELKGSELAFPARTMSARKVDYFYDSQFGRITAGMRN</sequence>
<evidence type="ECO:0000313" key="9">
    <source>
        <dbReference type="Proteomes" id="UP000756921"/>
    </source>
</evidence>
<dbReference type="PANTHER" id="PTHR33048:SF92">
    <property type="entry name" value="INTEGRAL MEMBRANE PROTEIN"/>
    <property type="match status" value="1"/>
</dbReference>
<feature type="transmembrane region" description="Helical" evidence="6">
    <location>
        <begin position="125"/>
        <end position="148"/>
    </location>
</feature>
<keyword evidence="4 6" id="KW-0472">Membrane</keyword>
<dbReference type="GO" id="GO:0016020">
    <property type="term" value="C:membrane"/>
    <property type="evidence" value="ECO:0007669"/>
    <property type="project" value="UniProtKB-SubCell"/>
</dbReference>
<keyword evidence="3 6" id="KW-1133">Transmembrane helix</keyword>
<evidence type="ECO:0000313" key="8">
    <source>
        <dbReference type="EMBL" id="KAF9730903.1"/>
    </source>
</evidence>
<protein>
    <recommendedName>
        <fullName evidence="7">Rhodopsin domain-containing protein</fullName>
    </recommendedName>
</protein>
<dbReference type="EMBL" id="WJXW01000013">
    <property type="protein sequence ID" value="KAF9730903.1"/>
    <property type="molecule type" value="Genomic_DNA"/>
</dbReference>
<evidence type="ECO:0000256" key="3">
    <source>
        <dbReference type="ARBA" id="ARBA00022989"/>
    </source>
</evidence>
<dbReference type="Proteomes" id="UP000756921">
    <property type="component" value="Unassembled WGS sequence"/>
</dbReference>
<keyword evidence="9" id="KW-1185">Reference proteome</keyword>
<dbReference type="PANTHER" id="PTHR33048">
    <property type="entry name" value="PTH11-LIKE INTEGRAL MEMBRANE PROTEIN (AFU_ORTHOLOGUE AFUA_5G11245)"/>
    <property type="match status" value="1"/>
</dbReference>
<evidence type="ECO:0000256" key="2">
    <source>
        <dbReference type="ARBA" id="ARBA00022692"/>
    </source>
</evidence>
<feature type="transmembrane region" description="Helical" evidence="6">
    <location>
        <begin position="281"/>
        <end position="303"/>
    </location>
</feature>
<dbReference type="OrthoDB" id="444631at2759"/>
<gene>
    <name evidence="8" type="ORF">PMIN01_10861</name>
</gene>
<comment type="caution">
    <text evidence="8">The sequence shown here is derived from an EMBL/GenBank/DDBJ whole genome shotgun (WGS) entry which is preliminary data.</text>
</comment>
<evidence type="ECO:0000259" key="7">
    <source>
        <dbReference type="Pfam" id="PF20684"/>
    </source>
</evidence>
<evidence type="ECO:0000256" key="1">
    <source>
        <dbReference type="ARBA" id="ARBA00004141"/>
    </source>
</evidence>
<keyword evidence="2 6" id="KW-0812">Transmembrane</keyword>
<organism evidence="8 9">
    <name type="scientific">Paraphaeosphaeria minitans</name>
    <dbReference type="NCBI Taxonomy" id="565426"/>
    <lineage>
        <taxon>Eukaryota</taxon>
        <taxon>Fungi</taxon>
        <taxon>Dikarya</taxon>
        <taxon>Ascomycota</taxon>
        <taxon>Pezizomycotina</taxon>
        <taxon>Dothideomycetes</taxon>
        <taxon>Pleosporomycetidae</taxon>
        <taxon>Pleosporales</taxon>
        <taxon>Massarineae</taxon>
        <taxon>Didymosphaeriaceae</taxon>
        <taxon>Paraphaeosphaeria</taxon>
    </lineage>
</organism>
<feature type="transmembrane region" description="Helical" evidence="6">
    <location>
        <begin position="36"/>
        <end position="55"/>
    </location>
</feature>
<evidence type="ECO:0000256" key="6">
    <source>
        <dbReference type="SAM" id="Phobius"/>
    </source>
</evidence>
<evidence type="ECO:0000256" key="4">
    <source>
        <dbReference type="ARBA" id="ARBA00023136"/>
    </source>
</evidence>
<dbReference type="InterPro" id="IPR049326">
    <property type="entry name" value="Rhodopsin_dom_fungi"/>
</dbReference>
<feature type="transmembrane region" description="Helical" evidence="6">
    <location>
        <begin position="160"/>
        <end position="182"/>
    </location>
</feature>
<feature type="transmembrane region" description="Helical" evidence="6">
    <location>
        <begin position="67"/>
        <end position="87"/>
    </location>
</feature>
<comment type="similarity">
    <text evidence="5">Belongs to the SAT4 family.</text>
</comment>